<evidence type="ECO:0000259" key="3">
    <source>
        <dbReference type="Pfam" id="PF25179"/>
    </source>
</evidence>
<feature type="compositionally biased region" description="Polar residues" evidence="1">
    <location>
        <begin position="15"/>
        <end position="25"/>
    </location>
</feature>
<protein>
    <recommendedName>
        <fullName evidence="3">Lipase maturation factor 1/2 C-terminal domain-containing protein</fullName>
    </recommendedName>
</protein>
<keyword evidence="5" id="KW-1185">Reference proteome</keyword>
<sequence length="343" mass="40031">MADQNDSDSDWDSTLDFTSPRQPGLSQPPRIDIEIEDEDYSRQDSRADPKPMPAERYSVALNNKKNSEDKKRQRDDSQVPDFLNWLTIVPSLACFDDASCSWLFSNSRNGVKWKVREVENEIKHSKQPPRLGCYMRRVFNLSLAGLIAYLSIPVVQNLLSQRQAMNTSFDPLRLVNTYGAFGSVTKERTEVIFEGTYGDPHGSTAKWEEYEFKCKPGNVTRAPCLISPYHYRLDWLMWFAAFQNYQRNPWLIHLGVKLLANDEDATSLIQNNPFEGKSPPRFIRAEHYRYRYTKIYSKEAKAGKWWKRTKVGSYLPPISLDSVKDFMKQMDYTMPRIRKMRKH</sequence>
<accession>A0A8B6ET15</accession>
<evidence type="ECO:0000313" key="4">
    <source>
        <dbReference type="EMBL" id="VDI39398.1"/>
    </source>
</evidence>
<dbReference type="InterPro" id="IPR057433">
    <property type="entry name" value="LMF1/2_C"/>
</dbReference>
<feature type="region of interest" description="Disordered" evidence="1">
    <location>
        <begin position="1"/>
        <end position="76"/>
    </location>
</feature>
<dbReference type="AlphaFoldDB" id="A0A8B6ET15"/>
<feature type="transmembrane region" description="Helical" evidence="2">
    <location>
        <begin position="138"/>
        <end position="159"/>
    </location>
</feature>
<dbReference type="Proteomes" id="UP000596742">
    <property type="component" value="Unassembled WGS sequence"/>
</dbReference>
<gene>
    <name evidence="4" type="ORF">MGAL_10B081878</name>
</gene>
<feature type="compositionally biased region" description="Basic and acidic residues" evidence="1">
    <location>
        <begin position="65"/>
        <end position="76"/>
    </location>
</feature>
<dbReference type="OrthoDB" id="434126at2759"/>
<reference evidence="4" key="1">
    <citation type="submission" date="2018-11" db="EMBL/GenBank/DDBJ databases">
        <authorList>
            <person name="Alioto T."/>
            <person name="Alioto T."/>
        </authorList>
    </citation>
    <scope>NUCLEOTIDE SEQUENCE</scope>
</reference>
<dbReference type="PANTHER" id="PTHR14463:SF10">
    <property type="entry name" value="LIPASE MATURATION FACTOR 1"/>
    <property type="match status" value="1"/>
</dbReference>
<evidence type="ECO:0000256" key="2">
    <source>
        <dbReference type="SAM" id="Phobius"/>
    </source>
</evidence>
<feature type="compositionally biased region" description="Acidic residues" evidence="1">
    <location>
        <begin position="1"/>
        <end position="13"/>
    </location>
</feature>
<comment type="caution">
    <text evidence="4">The sequence shown here is derived from an EMBL/GenBank/DDBJ whole genome shotgun (WGS) entry which is preliminary data.</text>
</comment>
<keyword evidence="2" id="KW-1133">Transmembrane helix</keyword>
<evidence type="ECO:0000256" key="1">
    <source>
        <dbReference type="SAM" id="MobiDB-lite"/>
    </source>
</evidence>
<dbReference type="InterPro" id="IPR009613">
    <property type="entry name" value="LMF"/>
</dbReference>
<feature type="compositionally biased region" description="Basic and acidic residues" evidence="1">
    <location>
        <begin position="40"/>
        <end position="49"/>
    </location>
</feature>
<keyword evidence="2" id="KW-0472">Membrane</keyword>
<dbReference type="GO" id="GO:0051604">
    <property type="term" value="P:protein maturation"/>
    <property type="evidence" value="ECO:0007669"/>
    <property type="project" value="InterPro"/>
</dbReference>
<proteinExistence type="predicted"/>
<keyword evidence="2" id="KW-0812">Transmembrane</keyword>
<dbReference type="EMBL" id="UYJE01005687">
    <property type="protein sequence ID" value="VDI39398.1"/>
    <property type="molecule type" value="Genomic_DNA"/>
</dbReference>
<dbReference type="PANTHER" id="PTHR14463">
    <property type="entry name" value="LIPASE MATURATION FACTOR"/>
    <property type="match status" value="1"/>
</dbReference>
<dbReference type="GO" id="GO:0005789">
    <property type="term" value="C:endoplasmic reticulum membrane"/>
    <property type="evidence" value="ECO:0007669"/>
    <property type="project" value="TreeGrafter"/>
</dbReference>
<evidence type="ECO:0000313" key="5">
    <source>
        <dbReference type="Proteomes" id="UP000596742"/>
    </source>
</evidence>
<organism evidence="4 5">
    <name type="scientific">Mytilus galloprovincialis</name>
    <name type="common">Mediterranean mussel</name>
    <dbReference type="NCBI Taxonomy" id="29158"/>
    <lineage>
        <taxon>Eukaryota</taxon>
        <taxon>Metazoa</taxon>
        <taxon>Spiralia</taxon>
        <taxon>Lophotrochozoa</taxon>
        <taxon>Mollusca</taxon>
        <taxon>Bivalvia</taxon>
        <taxon>Autobranchia</taxon>
        <taxon>Pteriomorphia</taxon>
        <taxon>Mytilida</taxon>
        <taxon>Mytiloidea</taxon>
        <taxon>Mytilidae</taxon>
        <taxon>Mytilinae</taxon>
        <taxon>Mytilus</taxon>
    </lineage>
</organism>
<dbReference type="Pfam" id="PF25179">
    <property type="entry name" value="LMF1_C"/>
    <property type="match status" value="1"/>
</dbReference>
<feature type="domain" description="Lipase maturation factor 1/2 C-terminal" evidence="3">
    <location>
        <begin position="174"/>
        <end position="316"/>
    </location>
</feature>
<name>A0A8B6ET15_MYTGA</name>